<name>A0ABU6KKN9_9BACI</name>
<reference evidence="1 2" key="1">
    <citation type="journal article" date="2024" name="Int. J. Syst. Evol. Microbiol.">
        <title>Virgibacillus tibetensis sp. nov., isolated from salt lake on the Tibetan Plateau of China.</title>
        <authorList>
            <person name="Phurbu D."/>
            <person name="Liu Z.-X."/>
            <person name="Wang R."/>
            <person name="Zheng Y.-Y."/>
            <person name="Liu H.-C."/>
            <person name="Zhou Y.-G."/>
            <person name="Yu Y.-J."/>
            <person name="Li A.-H."/>
        </authorList>
    </citation>
    <scope>NUCLEOTIDE SEQUENCE [LARGE SCALE GENOMIC DNA]</scope>
    <source>
        <strain evidence="1 2">C22-A2</strain>
    </source>
</reference>
<proteinExistence type="predicted"/>
<dbReference type="Proteomes" id="UP001335737">
    <property type="component" value="Unassembled WGS sequence"/>
</dbReference>
<evidence type="ECO:0000313" key="1">
    <source>
        <dbReference type="EMBL" id="MEC5425445.1"/>
    </source>
</evidence>
<sequence length="59" mass="7021">MYLPDEVMIKVEDRLLPACIWTEEEDSDHDELVLWAIEIIDMQLENTRFRIGKKNNPTC</sequence>
<accession>A0ABU6KKN9</accession>
<protein>
    <submittedName>
        <fullName evidence="1">Uncharacterized protein</fullName>
    </submittedName>
</protein>
<gene>
    <name evidence="1" type="ORF">QGM71_18350</name>
</gene>
<keyword evidence="2" id="KW-1185">Reference proteome</keyword>
<comment type="caution">
    <text evidence="1">The sequence shown here is derived from an EMBL/GenBank/DDBJ whole genome shotgun (WGS) entry which is preliminary data.</text>
</comment>
<dbReference type="EMBL" id="JARZFX010000014">
    <property type="protein sequence ID" value="MEC5425445.1"/>
    <property type="molecule type" value="Genomic_DNA"/>
</dbReference>
<evidence type="ECO:0000313" key="2">
    <source>
        <dbReference type="Proteomes" id="UP001335737"/>
    </source>
</evidence>
<organism evidence="1 2">
    <name type="scientific">Virgibacillus tibetensis</name>
    <dbReference type="NCBI Taxonomy" id="3042313"/>
    <lineage>
        <taxon>Bacteria</taxon>
        <taxon>Bacillati</taxon>
        <taxon>Bacillota</taxon>
        <taxon>Bacilli</taxon>
        <taxon>Bacillales</taxon>
        <taxon>Bacillaceae</taxon>
        <taxon>Virgibacillus</taxon>
    </lineage>
</organism>